<proteinExistence type="predicted"/>
<dbReference type="AlphaFoldDB" id="A0A9P7DWE7"/>
<sequence length="83" mass="9687">LINLTGQRGSFMGVYFLQEHLNRLLQATMECKGMDYGECYIRTVIAKNLHHFVRVKMRFGRDGLDLSARSGRYTALHLRIELR</sequence>
<dbReference type="InterPro" id="IPR046496">
    <property type="entry name" value="DUF6589"/>
</dbReference>
<comment type="caution">
    <text evidence="2">The sequence shown here is derived from an EMBL/GenBank/DDBJ whole genome shotgun (WGS) entry which is preliminary data.</text>
</comment>
<keyword evidence="3" id="KW-1185">Reference proteome</keyword>
<dbReference type="Pfam" id="PF20231">
    <property type="entry name" value="DUF6589"/>
    <property type="match status" value="1"/>
</dbReference>
<dbReference type="GeneID" id="64590816"/>
<feature type="non-terminal residue" evidence="2">
    <location>
        <position position="1"/>
    </location>
</feature>
<accession>A0A9P7DWE7</accession>
<organism evidence="2 3">
    <name type="scientific">Suillus plorans</name>
    <dbReference type="NCBI Taxonomy" id="116603"/>
    <lineage>
        <taxon>Eukaryota</taxon>
        <taxon>Fungi</taxon>
        <taxon>Dikarya</taxon>
        <taxon>Basidiomycota</taxon>
        <taxon>Agaricomycotina</taxon>
        <taxon>Agaricomycetes</taxon>
        <taxon>Agaricomycetidae</taxon>
        <taxon>Boletales</taxon>
        <taxon>Suillineae</taxon>
        <taxon>Suillaceae</taxon>
        <taxon>Suillus</taxon>
    </lineage>
</organism>
<dbReference type="Proteomes" id="UP000719766">
    <property type="component" value="Unassembled WGS sequence"/>
</dbReference>
<evidence type="ECO:0000313" key="2">
    <source>
        <dbReference type="EMBL" id="KAG1804859.1"/>
    </source>
</evidence>
<name>A0A9P7DWE7_9AGAM</name>
<reference evidence="2" key="1">
    <citation type="journal article" date="2020" name="New Phytol.">
        <title>Comparative genomics reveals dynamic genome evolution in host specialist ectomycorrhizal fungi.</title>
        <authorList>
            <person name="Lofgren L.A."/>
            <person name="Nguyen N.H."/>
            <person name="Vilgalys R."/>
            <person name="Ruytinx J."/>
            <person name="Liao H.L."/>
            <person name="Branco S."/>
            <person name="Kuo A."/>
            <person name="LaButti K."/>
            <person name="Lipzen A."/>
            <person name="Andreopoulos W."/>
            <person name="Pangilinan J."/>
            <person name="Riley R."/>
            <person name="Hundley H."/>
            <person name="Na H."/>
            <person name="Barry K."/>
            <person name="Grigoriev I.V."/>
            <person name="Stajich J.E."/>
            <person name="Kennedy P.G."/>
        </authorList>
    </citation>
    <scope>NUCLEOTIDE SEQUENCE</scope>
    <source>
        <strain evidence="2">S12</strain>
    </source>
</reference>
<dbReference type="OrthoDB" id="2692042at2759"/>
<dbReference type="EMBL" id="JABBWE010000003">
    <property type="protein sequence ID" value="KAG1804859.1"/>
    <property type="molecule type" value="Genomic_DNA"/>
</dbReference>
<dbReference type="RefSeq" id="XP_041166474.1">
    <property type="nucleotide sequence ID" value="XM_041297052.1"/>
</dbReference>
<feature type="domain" description="DUF6589" evidence="1">
    <location>
        <begin position="1"/>
        <end position="62"/>
    </location>
</feature>
<evidence type="ECO:0000259" key="1">
    <source>
        <dbReference type="Pfam" id="PF20231"/>
    </source>
</evidence>
<gene>
    <name evidence="2" type="ORF">HD556DRAFT_1225973</name>
</gene>
<protein>
    <recommendedName>
        <fullName evidence="1">DUF6589 domain-containing protein</fullName>
    </recommendedName>
</protein>
<evidence type="ECO:0000313" key="3">
    <source>
        <dbReference type="Proteomes" id="UP000719766"/>
    </source>
</evidence>